<dbReference type="Proteomes" id="UP000711488">
    <property type="component" value="Unassembled WGS sequence"/>
</dbReference>
<evidence type="ECO:0000313" key="3">
    <source>
        <dbReference type="EMBL" id="KAA0199813.1"/>
    </source>
</evidence>
<reference evidence="3" key="3">
    <citation type="submission" date="2019-06" db="EMBL/GenBank/DDBJ databases">
        <authorList>
            <person name="Poynton C."/>
            <person name="Hasenbein S."/>
            <person name="Benoit J.B."/>
            <person name="Sepulveda M.S."/>
            <person name="Poelchau M.F."/>
            <person name="Murali S.C."/>
            <person name="Chen S."/>
            <person name="Glastad K.M."/>
            <person name="Werren J.H."/>
            <person name="Vineis J.H."/>
            <person name="Bowen J.L."/>
            <person name="Friedrich M."/>
            <person name="Jones J."/>
            <person name="Robertson H.M."/>
            <person name="Feyereisen R."/>
            <person name="Mechler-Hickson A."/>
            <person name="Mathers N."/>
            <person name="Lee C.E."/>
            <person name="Colbourne J.K."/>
            <person name="Biales A."/>
            <person name="Johnston J.S."/>
            <person name="Wellborn G.A."/>
            <person name="Rosendale A.J."/>
            <person name="Cridge A.G."/>
            <person name="Munoz-Torres M.C."/>
            <person name="Bain P.A."/>
            <person name="Manny A.R."/>
            <person name="Major K.M."/>
            <person name="Lambert F.N."/>
            <person name="Vulpe C.D."/>
            <person name="Tuck P."/>
            <person name="Blalock B.J."/>
            <person name="Lin Y.-Y."/>
            <person name="Smith M.E."/>
            <person name="Ochoa-Acuna H."/>
            <person name="Chen M.-J.M."/>
            <person name="Childers C.P."/>
            <person name="Qu J."/>
            <person name="Dugan S."/>
            <person name="Lee S.L."/>
            <person name="Chao H."/>
            <person name="Dinh H."/>
            <person name="Han Y."/>
            <person name="Doddapaneni H."/>
            <person name="Worley K.C."/>
            <person name="Muzny D.M."/>
            <person name="Gibbs R.A."/>
            <person name="Richards S."/>
        </authorList>
    </citation>
    <scope>NUCLEOTIDE SEQUENCE</scope>
    <source>
        <strain evidence="3">HAZT.00-mixed</strain>
        <tissue evidence="3">Whole organism</tissue>
    </source>
</reference>
<feature type="domain" description="ShKT" evidence="2">
    <location>
        <begin position="12"/>
        <end position="46"/>
    </location>
</feature>
<feature type="disulfide bond" evidence="1">
    <location>
        <begin position="61"/>
        <end position="95"/>
    </location>
</feature>
<sequence length="150" mass="16933">MISIFSQVPGLCLDTDRHCASWAQMGQCTENPAWMMLHCRQSCHRCAGPLNMFVVNLDSKCVDLNEKCADWRATGQCELNAPYMHLYCMKSCQLCAGSGQCQECVYCEETGKTQECTNSNKKCGLWASQGDCVRYPGYMNRYCRKSCVQC</sequence>
<protein>
    <recommendedName>
        <fullName evidence="2">ShKT domain-containing protein</fullName>
    </recommendedName>
</protein>
<gene>
    <name evidence="3" type="ORF">HAZT_HAZT003213</name>
</gene>
<dbReference type="Gene3D" id="1.10.10.1940">
    <property type="match status" value="1"/>
</dbReference>
<reference evidence="3" key="2">
    <citation type="journal article" date="2018" name="Environ. Sci. Technol.">
        <title>The Toxicogenome of Hyalella azteca: A Model for Sediment Ecotoxicology and Evolutionary Toxicology.</title>
        <authorList>
            <person name="Poynton H.C."/>
            <person name="Hasenbein S."/>
            <person name="Benoit J.B."/>
            <person name="Sepulveda M.S."/>
            <person name="Poelchau M.F."/>
            <person name="Hughes D.S.T."/>
            <person name="Murali S.C."/>
            <person name="Chen S."/>
            <person name="Glastad K.M."/>
            <person name="Goodisman M.A.D."/>
            <person name="Werren J.H."/>
            <person name="Vineis J.H."/>
            <person name="Bowen J.L."/>
            <person name="Friedrich M."/>
            <person name="Jones J."/>
            <person name="Robertson H.M."/>
            <person name="Feyereisen R."/>
            <person name="Mechler-Hickson A."/>
            <person name="Mathers N."/>
            <person name="Lee C.E."/>
            <person name="Colbourne J.K."/>
            <person name="Biales A."/>
            <person name="Johnston J.S."/>
            <person name="Wellborn G.A."/>
            <person name="Rosendale A.J."/>
            <person name="Cridge A.G."/>
            <person name="Munoz-Torres M.C."/>
            <person name="Bain P.A."/>
            <person name="Manny A.R."/>
            <person name="Major K.M."/>
            <person name="Lambert F.N."/>
            <person name="Vulpe C.D."/>
            <person name="Tuck P."/>
            <person name="Blalock B.J."/>
            <person name="Lin Y.Y."/>
            <person name="Smith M.E."/>
            <person name="Ochoa-Acuna H."/>
            <person name="Chen M.M."/>
            <person name="Childers C.P."/>
            <person name="Qu J."/>
            <person name="Dugan S."/>
            <person name="Lee S.L."/>
            <person name="Chao H."/>
            <person name="Dinh H."/>
            <person name="Han Y."/>
            <person name="Doddapaneni H."/>
            <person name="Worley K.C."/>
            <person name="Muzny D.M."/>
            <person name="Gibbs R.A."/>
            <person name="Richards S."/>
        </authorList>
    </citation>
    <scope>NUCLEOTIDE SEQUENCE</scope>
    <source>
        <strain evidence="3">HAZT.00-mixed</strain>
        <tissue evidence="3">Whole organism</tissue>
    </source>
</reference>
<feature type="disulfide bond" evidence="1">
    <location>
        <begin position="12"/>
        <end position="46"/>
    </location>
</feature>
<feature type="domain" description="ShKT" evidence="2">
    <location>
        <begin position="61"/>
        <end position="95"/>
    </location>
</feature>
<dbReference type="PROSITE" id="PS51670">
    <property type="entry name" value="SHKT"/>
    <property type="match status" value="3"/>
</dbReference>
<feature type="domain" description="ShKT" evidence="2">
    <location>
        <begin position="116"/>
        <end position="150"/>
    </location>
</feature>
<dbReference type="SMART" id="SM00254">
    <property type="entry name" value="ShKT"/>
    <property type="match status" value="3"/>
</dbReference>
<dbReference type="OrthoDB" id="291007at2759"/>
<comment type="caution">
    <text evidence="1">Lacks conserved residue(s) required for the propagation of feature annotation.</text>
</comment>
<evidence type="ECO:0000256" key="1">
    <source>
        <dbReference type="PROSITE-ProRule" id="PRU01005"/>
    </source>
</evidence>
<dbReference type="AlphaFoldDB" id="A0A6A0H6W9"/>
<reference evidence="3" key="1">
    <citation type="submission" date="2014-08" db="EMBL/GenBank/DDBJ databases">
        <authorList>
            <person name="Murali S."/>
            <person name="Richards S."/>
            <person name="Bandaranaike D."/>
            <person name="Bellair M."/>
            <person name="Blankenburg K."/>
            <person name="Chao H."/>
            <person name="Dinh H."/>
            <person name="Doddapaneni H."/>
            <person name="Dugan-Rocha S."/>
            <person name="Elkadiri S."/>
            <person name="Gnanaolivu R."/>
            <person name="Hughes D."/>
            <person name="Lee S."/>
            <person name="Li M."/>
            <person name="Ming W."/>
            <person name="Munidasa M."/>
            <person name="Muniz J."/>
            <person name="Nguyen L."/>
            <person name="Osuji N."/>
            <person name="Pu L.-L."/>
            <person name="Puazo M."/>
            <person name="Skinner E."/>
            <person name="Qu C."/>
            <person name="Quiroz J."/>
            <person name="Raj R."/>
            <person name="Weissenberger G."/>
            <person name="Xin Y."/>
            <person name="Zou X."/>
            <person name="Han Y."/>
            <person name="Worley K."/>
            <person name="Muzny D."/>
            <person name="Gibbs R."/>
        </authorList>
    </citation>
    <scope>NUCLEOTIDE SEQUENCE</scope>
    <source>
        <strain evidence="3">HAZT.00-mixed</strain>
        <tissue evidence="3">Whole organism</tissue>
    </source>
</reference>
<name>A0A6A0H6W9_HYAAZ</name>
<proteinExistence type="predicted"/>
<organism evidence="3">
    <name type="scientific">Hyalella azteca</name>
    <name type="common">Amphipod</name>
    <dbReference type="NCBI Taxonomy" id="294128"/>
    <lineage>
        <taxon>Eukaryota</taxon>
        <taxon>Metazoa</taxon>
        <taxon>Ecdysozoa</taxon>
        <taxon>Arthropoda</taxon>
        <taxon>Crustacea</taxon>
        <taxon>Multicrustacea</taxon>
        <taxon>Malacostraca</taxon>
        <taxon>Eumalacostraca</taxon>
        <taxon>Peracarida</taxon>
        <taxon>Amphipoda</taxon>
        <taxon>Senticaudata</taxon>
        <taxon>Talitrida</taxon>
        <taxon>Talitroidea</taxon>
        <taxon>Hyalellidae</taxon>
        <taxon>Hyalella</taxon>
    </lineage>
</organism>
<dbReference type="Pfam" id="PF01549">
    <property type="entry name" value="ShK"/>
    <property type="match status" value="3"/>
</dbReference>
<evidence type="ECO:0000259" key="2">
    <source>
        <dbReference type="PROSITE" id="PS51670"/>
    </source>
</evidence>
<feature type="disulfide bond" evidence="1">
    <location>
        <begin position="116"/>
        <end position="150"/>
    </location>
</feature>
<accession>A0A6A0H6W9</accession>
<comment type="caution">
    <text evidence="3">The sequence shown here is derived from an EMBL/GenBank/DDBJ whole genome shotgun (WGS) entry which is preliminary data.</text>
</comment>
<dbReference type="EMBL" id="JQDR03006690">
    <property type="protein sequence ID" value="KAA0199813.1"/>
    <property type="molecule type" value="Genomic_DNA"/>
</dbReference>
<dbReference type="InterPro" id="IPR003582">
    <property type="entry name" value="ShKT_dom"/>
</dbReference>
<keyword evidence="1" id="KW-1015">Disulfide bond</keyword>